<protein>
    <submittedName>
        <fullName evidence="1">Uncharacterized protein</fullName>
    </submittedName>
</protein>
<dbReference type="STRING" id="1502745.SAMN02799620_02025"/>
<evidence type="ECO:0000313" key="1">
    <source>
        <dbReference type="EMBL" id="SCX15261.1"/>
    </source>
</evidence>
<dbReference type="RefSeq" id="WP_090356391.1">
    <property type="nucleotide sequence ID" value="NZ_FMUB01000004.1"/>
</dbReference>
<gene>
    <name evidence="1" type="ORF">SAMN02799620_02025</name>
</gene>
<organism evidence="1 2">
    <name type="scientific">Mycolicibacterium fluoranthenivorans</name>
    <dbReference type="NCBI Taxonomy" id="258505"/>
    <lineage>
        <taxon>Bacteria</taxon>
        <taxon>Bacillati</taxon>
        <taxon>Actinomycetota</taxon>
        <taxon>Actinomycetes</taxon>
        <taxon>Mycobacteriales</taxon>
        <taxon>Mycobacteriaceae</taxon>
        <taxon>Mycolicibacterium</taxon>
    </lineage>
</organism>
<dbReference type="Proteomes" id="UP000199707">
    <property type="component" value="Unassembled WGS sequence"/>
</dbReference>
<sequence>MTKLLGTFAAIERYALLRDEVDHLLTASAPKEYDVLYGCVLPEEEPWTGIYAVVVDADEPVVASRFNSLKSACGTRTKVFLPVPFDTDHPKACAHCADELGRGLF</sequence>
<reference evidence="2" key="1">
    <citation type="submission" date="2016-10" db="EMBL/GenBank/DDBJ databases">
        <authorList>
            <person name="Varghese N."/>
            <person name="Submissions S."/>
        </authorList>
    </citation>
    <scope>NUCLEOTIDE SEQUENCE [LARGE SCALE GENOMIC DNA]</scope>
    <source>
        <strain evidence="2">UNC267MFSha1.1M11</strain>
    </source>
</reference>
<name>A0A1G4W1I5_9MYCO</name>
<evidence type="ECO:0000313" key="2">
    <source>
        <dbReference type="Proteomes" id="UP000199707"/>
    </source>
</evidence>
<accession>A0A1G4W1I5</accession>
<proteinExistence type="predicted"/>
<dbReference type="EMBL" id="FMUB01000004">
    <property type="protein sequence ID" value="SCX15261.1"/>
    <property type="molecule type" value="Genomic_DNA"/>
</dbReference>
<dbReference type="AlphaFoldDB" id="A0A1G4W1I5"/>